<evidence type="ECO:0000313" key="3">
    <source>
        <dbReference type="EMBL" id="KAJ3490836.1"/>
    </source>
</evidence>
<dbReference type="PANTHER" id="PTHR31195">
    <property type="entry name" value="GEO02494P1"/>
    <property type="match status" value="1"/>
</dbReference>
<feature type="compositionally biased region" description="Acidic residues" evidence="1">
    <location>
        <begin position="66"/>
        <end position="76"/>
    </location>
</feature>
<dbReference type="AlphaFoldDB" id="A0AAD5VB08"/>
<dbReference type="PANTHER" id="PTHR31195:SF2">
    <property type="entry name" value="GEO02494P1"/>
    <property type="match status" value="1"/>
</dbReference>
<gene>
    <name evidence="3" type="ORF">NLI96_g1128</name>
</gene>
<sequence length="190" mass="20938">MSKEPNRYQLSSRLSYNAQTPAFLRRLQKQVAGEQDSDDEQEFEDDGSGRPPIPRRPAIPQRPDDDPGSADEDDLDEKPQIVVLREGKHLSERDVENEKRKAKGLPPLPEPSDDAKVSSTSNKTPSTQPKPKSQTQGLSFASSSSKPSGKKRKILGDGKDDEGDAKKSAKASKKKPKKAEKKLLSFDDDA</sequence>
<dbReference type="InterPro" id="IPR040219">
    <property type="entry name" value="KIAA1143-like"/>
</dbReference>
<feature type="domain" description="DUF4604" evidence="2">
    <location>
        <begin position="13"/>
        <end position="189"/>
    </location>
</feature>
<dbReference type="InterPro" id="IPR027911">
    <property type="entry name" value="DUF4604"/>
</dbReference>
<organism evidence="3 4">
    <name type="scientific">Meripilus lineatus</name>
    <dbReference type="NCBI Taxonomy" id="2056292"/>
    <lineage>
        <taxon>Eukaryota</taxon>
        <taxon>Fungi</taxon>
        <taxon>Dikarya</taxon>
        <taxon>Basidiomycota</taxon>
        <taxon>Agaricomycotina</taxon>
        <taxon>Agaricomycetes</taxon>
        <taxon>Polyporales</taxon>
        <taxon>Meripilaceae</taxon>
        <taxon>Meripilus</taxon>
    </lineage>
</organism>
<feature type="compositionally biased region" description="Polar residues" evidence="1">
    <location>
        <begin position="117"/>
        <end position="138"/>
    </location>
</feature>
<feature type="compositionally biased region" description="Basic residues" evidence="1">
    <location>
        <begin position="168"/>
        <end position="180"/>
    </location>
</feature>
<dbReference type="Pfam" id="PF15377">
    <property type="entry name" value="DUF4604"/>
    <property type="match status" value="1"/>
</dbReference>
<keyword evidence="4" id="KW-1185">Reference proteome</keyword>
<evidence type="ECO:0000256" key="1">
    <source>
        <dbReference type="SAM" id="MobiDB-lite"/>
    </source>
</evidence>
<feature type="region of interest" description="Disordered" evidence="1">
    <location>
        <begin position="27"/>
        <end position="190"/>
    </location>
</feature>
<proteinExistence type="predicted"/>
<accession>A0AAD5VB08</accession>
<evidence type="ECO:0000259" key="2">
    <source>
        <dbReference type="Pfam" id="PF15377"/>
    </source>
</evidence>
<evidence type="ECO:0000313" key="4">
    <source>
        <dbReference type="Proteomes" id="UP001212997"/>
    </source>
</evidence>
<name>A0AAD5VB08_9APHY</name>
<dbReference type="Proteomes" id="UP001212997">
    <property type="component" value="Unassembled WGS sequence"/>
</dbReference>
<dbReference type="EMBL" id="JANAWD010000021">
    <property type="protein sequence ID" value="KAJ3490836.1"/>
    <property type="molecule type" value="Genomic_DNA"/>
</dbReference>
<feature type="compositionally biased region" description="Acidic residues" evidence="1">
    <location>
        <begin position="35"/>
        <end position="46"/>
    </location>
</feature>
<feature type="compositionally biased region" description="Basic and acidic residues" evidence="1">
    <location>
        <begin position="181"/>
        <end position="190"/>
    </location>
</feature>
<reference evidence="3" key="1">
    <citation type="submission" date="2022-07" db="EMBL/GenBank/DDBJ databases">
        <title>Genome Sequence of Physisporinus lineatus.</title>
        <authorList>
            <person name="Buettner E."/>
        </authorList>
    </citation>
    <scope>NUCLEOTIDE SEQUENCE</scope>
    <source>
        <strain evidence="3">VT162</strain>
    </source>
</reference>
<comment type="caution">
    <text evidence="3">The sequence shown here is derived from an EMBL/GenBank/DDBJ whole genome shotgun (WGS) entry which is preliminary data.</text>
</comment>
<feature type="compositionally biased region" description="Basic and acidic residues" evidence="1">
    <location>
        <begin position="85"/>
        <end position="99"/>
    </location>
</feature>
<protein>
    <recommendedName>
        <fullName evidence="2">DUF4604 domain-containing protein</fullName>
    </recommendedName>
</protein>